<dbReference type="GeneID" id="64670730"/>
<proteinExistence type="predicted"/>
<dbReference type="EMBL" id="JABBWK010000001">
    <property type="protein sequence ID" value="KAG1908934.1"/>
    <property type="molecule type" value="Genomic_DNA"/>
</dbReference>
<evidence type="ECO:0000313" key="3">
    <source>
        <dbReference type="Proteomes" id="UP001195769"/>
    </source>
</evidence>
<reference evidence="2" key="1">
    <citation type="journal article" date="2020" name="New Phytol.">
        <title>Comparative genomics reveals dynamic genome evolution in host specialist ectomycorrhizal fungi.</title>
        <authorList>
            <person name="Lofgren L.A."/>
            <person name="Nguyen N.H."/>
            <person name="Vilgalys R."/>
            <person name="Ruytinx J."/>
            <person name="Liao H.L."/>
            <person name="Branco S."/>
            <person name="Kuo A."/>
            <person name="LaButti K."/>
            <person name="Lipzen A."/>
            <person name="Andreopoulos W."/>
            <person name="Pangilinan J."/>
            <person name="Riley R."/>
            <person name="Hundley H."/>
            <person name="Na H."/>
            <person name="Barry K."/>
            <person name="Grigoriev I.V."/>
            <person name="Stajich J.E."/>
            <person name="Kennedy P.G."/>
        </authorList>
    </citation>
    <scope>NUCLEOTIDE SEQUENCE</scope>
    <source>
        <strain evidence="2">FC203</strain>
    </source>
</reference>
<dbReference type="RefSeq" id="XP_041234509.1">
    <property type="nucleotide sequence ID" value="XM_041376432.1"/>
</dbReference>
<sequence length="103" mass="11444">MSFNSATLSISESESVFFKLIIYFVLGIVLLVVHWPLLSNILINILNIHGIPADAHHIISLSAMMTCLLKYGIQQHHAPVKSICILLEGVHFFTSAAEDLRCI</sequence>
<comment type="caution">
    <text evidence="2">The sequence shown here is derived from an EMBL/GenBank/DDBJ whole genome shotgun (WGS) entry which is preliminary data.</text>
</comment>
<feature type="transmembrane region" description="Helical" evidence="1">
    <location>
        <begin position="20"/>
        <end position="38"/>
    </location>
</feature>
<protein>
    <submittedName>
        <fullName evidence="2">Uncharacterized protein</fullName>
    </submittedName>
</protein>
<keyword evidence="1" id="KW-1133">Transmembrane helix</keyword>
<accession>A0AAD4EMI8</accession>
<dbReference type="AlphaFoldDB" id="A0AAD4EMI8"/>
<dbReference type="Proteomes" id="UP001195769">
    <property type="component" value="Unassembled WGS sequence"/>
</dbReference>
<keyword evidence="1" id="KW-0812">Transmembrane</keyword>
<keyword evidence="1" id="KW-0472">Membrane</keyword>
<evidence type="ECO:0000313" key="2">
    <source>
        <dbReference type="EMBL" id="KAG1908934.1"/>
    </source>
</evidence>
<gene>
    <name evidence="2" type="ORF">F5891DRAFT_974215</name>
</gene>
<organism evidence="2 3">
    <name type="scientific">Suillus fuscotomentosus</name>
    <dbReference type="NCBI Taxonomy" id="1912939"/>
    <lineage>
        <taxon>Eukaryota</taxon>
        <taxon>Fungi</taxon>
        <taxon>Dikarya</taxon>
        <taxon>Basidiomycota</taxon>
        <taxon>Agaricomycotina</taxon>
        <taxon>Agaricomycetes</taxon>
        <taxon>Agaricomycetidae</taxon>
        <taxon>Boletales</taxon>
        <taxon>Suillineae</taxon>
        <taxon>Suillaceae</taxon>
        <taxon>Suillus</taxon>
    </lineage>
</organism>
<keyword evidence="3" id="KW-1185">Reference proteome</keyword>
<name>A0AAD4EMI8_9AGAM</name>
<evidence type="ECO:0000256" key="1">
    <source>
        <dbReference type="SAM" id="Phobius"/>
    </source>
</evidence>